<dbReference type="AlphaFoldDB" id="A0A0E9LT71"/>
<dbReference type="STRING" id="1236989.JCM15548_1922"/>
<dbReference type="EMBL" id="BAZW01000004">
    <property type="protein sequence ID" value="GAO28792.1"/>
    <property type="molecule type" value="Genomic_DNA"/>
</dbReference>
<evidence type="ECO:0000313" key="2">
    <source>
        <dbReference type="EMBL" id="GAO28792.1"/>
    </source>
</evidence>
<feature type="domain" description="Beta-lactamase-related" evidence="1">
    <location>
        <begin position="6"/>
        <end position="336"/>
    </location>
</feature>
<dbReference type="InterPro" id="IPR012338">
    <property type="entry name" value="Beta-lactam/transpept-like"/>
</dbReference>
<dbReference type="InterPro" id="IPR050491">
    <property type="entry name" value="AmpC-like"/>
</dbReference>
<name>A0A0E9LT71_9BACT</name>
<dbReference type="Gene3D" id="3.40.710.10">
    <property type="entry name" value="DD-peptidase/beta-lactamase superfamily"/>
    <property type="match status" value="1"/>
</dbReference>
<organism evidence="2 3">
    <name type="scientific">Geofilum rubicundum JCM 15548</name>
    <dbReference type="NCBI Taxonomy" id="1236989"/>
    <lineage>
        <taxon>Bacteria</taxon>
        <taxon>Pseudomonadati</taxon>
        <taxon>Bacteroidota</taxon>
        <taxon>Bacteroidia</taxon>
        <taxon>Marinilabiliales</taxon>
        <taxon>Marinilabiliaceae</taxon>
        <taxon>Geofilum</taxon>
    </lineage>
</organism>
<comment type="caution">
    <text evidence="2">The sequence shown here is derived from an EMBL/GenBank/DDBJ whole genome shotgun (WGS) entry which is preliminary data.</text>
</comment>
<evidence type="ECO:0000313" key="3">
    <source>
        <dbReference type="Proteomes" id="UP000032900"/>
    </source>
</evidence>
<dbReference type="PANTHER" id="PTHR46825">
    <property type="entry name" value="D-ALANYL-D-ALANINE-CARBOXYPEPTIDASE/ENDOPEPTIDASE AMPH"/>
    <property type="match status" value="1"/>
</dbReference>
<protein>
    <submittedName>
        <fullName evidence="2">Beta-lactamase</fullName>
    </submittedName>
</protein>
<dbReference type="SUPFAM" id="SSF56601">
    <property type="entry name" value="beta-lactamase/transpeptidase-like"/>
    <property type="match status" value="1"/>
</dbReference>
<evidence type="ECO:0000259" key="1">
    <source>
        <dbReference type="Pfam" id="PF00144"/>
    </source>
</evidence>
<keyword evidence="3" id="KW-1185">Reference proteome</keyword>
<dbReference type="InterPro" id="IPR001466">
    <property type="entry name" value="Beta-lactam-related"/>
</dbReference>
<gene>
    <name evidence="2" type="ORF">JCM15548_1922</name>
</gene>
<dbReference type="PANTHER" id="PTHR46825:SF9">
    <property type="entry name" value="BETA-LACTAMASE-RELATED DOMAIN-CONTAINING PROTEIN"/>
    <property type="match status" value="1"/>
</dbReference>
<reference evidence="2 3" key="1">
    <citation type="journal article" date="2015" name="Microbes Environ.">
        <title>Distribution and evolution of nitrogen fixation genes in the phylum bacteroidetes.</title>
        <authorList>
            <person name="Inoue J."/>
            <person name="Oshima K."/>
            <person name="Suda W."/>
            <person name="Sakamoto M."/>
            <person name="Iino T."/>
            <person name="Noda S."/>
            <person name="Hongoh Y."/>
            <person name="Hattori M."/>
            <person name="Ohkuma M."/>
        </authorList>
    </citation>
    <scope>NUCLEOTIDE SEQUENCE [LARGE SCALE GENOMIC DNA]</scope>
    <source>
        <strain evidence="2">JCM 15548</strain>
    </source>
</reference>
<proteinExistence type="predicted"/>
<dbReference type="Pfam" id="PF00144">
    <property type="entry name" value="Beta-lactamase"/>
    <property type="match status" value="1"/>
</dbReference>
<dbReference type="Proteomes" id="UP000032900">
    <property type="component" value="Unassembled WGS sequence"/>
</dbReference>
<accession>A0A0E9LT71</accession>
<sequence>MNRFMRQWELTGASVAIAKDGEMVFAKGYGLADAENEVAVEPYHLFRVASISKLITTTGIMKLVEEGKLSLNDKVFGDNGILNFAPYDNYRDRKVENIEVLHLLNHSGGWTNRWGDPMFMPTIIARKLGKELPVSDEDIITFMLDKRLHYAPGTMSSYSNLGYAILSKVIERASGQDYEDYIQSKVLYPLGIFDMQLGGSYLKDRKELEVKYYEPINSILISDHTGKEELVPRSYGGNDIHTLGAAGGWIASATDLMRLMLAIDGQPYPADIISSESVELMTTPVGRGFHPLGWRGVRRGERYRTGTLAGSSVLMVNREDGISYVILFNSSTWKGPMLANDIRSMMHRSISRTSEWPDYDLFELAVLED</sequence>